<evidence type="ECO:0000256" key="4">
    <source>
        <dbReference type="ARBA" id="ARBA00022741"/>
    </source>
</evidence>
<evidence type="ECO:0000259" key="13">
    <source>
        <dbReference type="PROSITE" id="PS50975"/>
    </source>
</evidence>
<keyword evidence="6" id="KW-0809">Transit peptide</keyword>
<reference evidence="15 16" key="1">
    <citation type="submission" date="2015-12" db="EMBL/GenBank/DDBJ databases">
        <title>The genome of Folsomia candida.</title>
        <authorList>
            <person name="Faddeeva A."/>
            <person name="Derks M.F."/>
            <person name="Anvar Y."/>
            <person name="Smit S."/>
            <person name="Van Straalen N."/>
            <person name="Roelofs D."/>
        </authorList>
    </citation>
    <scope>NUCLEOTIDE SEQUENCE [LARGE SCALE GENOMIC DNA]</scope>
    <source>
        <strain evidence="15 16">VU population</strain>
        <tissue evidence="15">Whole body</tissue>
    </source>
</reference>
<evidence type="ECO:0000259" key="12">
    <source>
        <dbReference type="PROSITE" id="PS50968"/>
    </source>
</evidence>
<dbReference type="PROSITE" id="PS00188">
    <property type="entry name" value="BIOTIN"/>
    <property type="match status" value="1"/>
</dbReference>
<feature type="transmembrane region" description="Helical" evidence="11">
    <location>
        <begin position="1280"/>
        <end position="1301"/>
    </location>
</feature>
<evidence type="ECO:0000259" key="14">
    <source>
        <dbReference type="PROSITE" id="PS50979"/>
    </source>
</evidence>
<protein>
    <submittedName>
        <fullName evidence="15">Methylcrotonoyl-CoA carboxylase subunit alpha, mitochondrial</fullName>
    </submittedName>
</protein>
<dbReference type="FunFam" id="3.30.1490.20:FF:000003">
    <property type="entry name" value="acetyl-CoA carboxylase isoform X1"/>
    <property type="match status" value="1"/>
</dbReference>
<dbReference type="SUPFAM" id="SSF51230">
    <property type="entry name" value="Single hybrid motif"/>
    <property type="match status" value="1"/>
</dbReference>
<dbReference type="InterPro" id="IPR005481">
    <property type="entry name" value="BC-like_N"/>
</dbReference>
<evidence type="ECO:0000256" key="8">
    <source>
        <dbReference type="ARBA" id="ARBA00023267"/>
    </source>
</evidence>
<dbReference type="GO" id="GO:0004485">
    <property type="term" value="F:methylcrotonoyl-CoA carboxylase activity"/>
    <property type="evidence" value="ECO:0007669"/>
    <property type="project" value="TreeGrafter"/>
</dbReference>
<feature type="domain" description="Lipoyl-binding" evidence="12">
    <location>
        <begin position="588"/>
        <end position="665"/>
    </location>
</feature>
<dbReference type="Pfam" id="PF00364">
    <property type="entry name" value="Biotin_lipoyl"/>
    <property type="match status" value="1"/>
</dbReference>
<keyword evidence="11" id="KW-1133">Transmembrane helix</keyword>
<evidence type="ECO:0000256" key="3">
    <source>
        <dbReference type="ARBA" id="ARBA00022598"/>
    </source>
</evidence>
<evidence type="ECO:0000256" key="11">
    <source>
        <dbReference type="SAM" id="Phobius"/>
    </source>
</evidence>
<evidence type="ECO:0000256" key="6">
    <source>
        <dbReference type="ARBA" id="ARBA00022946"/>
    </source>
</evidence>
<dbReference type="GO" id="GO:0005524">
    <property type="term" value="F:ATP binding"/>
    <property type="evidence" value="ECO:0007669"/>
    <property type="project" value="UniProtKB-UniRule"/>
</dbReference>
<dbReference type="OrthoDB" id="6777687at2759"/>
<comment type="function">
    <text evidence="9">This is one of the 2 subunits of the biotin-dependent propionyl-CoA carboxylase (PCC), a mitochondrial enzyme involved in the catabolism of odd chain fatty acids, branched-chain amino acids isoleucine, threonine, methionine, and valine and other metabolites. Propionyl-CoA carboxylase catalyzes the carboxylation of propionyl-CoA/propanoyl-CoA to D-methylmalonyl-CoA/(S)-methylmalonyl-CoA. Within the holoenzyme, the alpha subunit catalyzes the ATP-dependent carboxylation of the biotin carried by the biotin carboxyl carrier (BCC) domain, while the beta subunit then transfers the carboxyl group from carboxylated biotin to propionyl-CoA. Propionyl-CoA carboxylase also significantly acts on butyryl-CoA/butanoyl-CoA, which is converted to ethylmalonyl-CoA/(2S)-ethylmalonyl-CoA. Other alternative minor substrates include (2E)-butenoyl-CoA/crotonoyl-CoA.</text>
</comment>
<dbReference type="PANTHER" id="PTHR18866">
    <property type="entry name" value="CARBOXYLASE:PYRUVATE/ACETYL-COA/PROPIONYL-COA CARBOXYLASE"/>
    <property type="match status" value="1"/>
</dbReference>
<dbReference type="FunFam" id="3.30.470.20:FF:000028">
    <property type="entry name" value="Methylcrotonoyl-CoA carboxylase subunit alpha, mitochondrial"/>
    <property type="match status" value="1"/>
</dbReference>
<evidence type="ECO:0000256" key="5">
    <source>
        <dbReference type="ARBA" id="ARBA00022840"/>
    </source>
</evidence>
<evidence type="ECO:0000256" key="2">
    <source>
        <dbReference type="ARBA" id="ARBA00004305"/>
    </source>
</evidence>
<dbReference type="InterPro" id="IPR016185">
    <property type="entry name" value="PreATP-grasp_dom_sf"/>
</dbReference>
<dbReference type="InterPro" id="IPR005482">
    <property type="entry name" value="Biotin_COase_C"/>
</dbReference>
<evidence type="ECO:0000256" key="10">
    <source>
        <dbReference type="PROSITE-ProRule" id="PRU00409"/>
    </source>
</evidence>
<accession>A0A226ER09</accession>
<dbReference type="InterPro" id="IPR011761">
    <property type="entry name" value="ATP-grasp"/>
</dbReference>
<evidence type="ECO:0000256" key="9">
    <source>
        <dbReference type="ARBA" id="ARBA00056148"/>
    </source>
</evidence>
<dbReference type="InterPro" id="IPR000089">
    <property type="entry name" value="Biotin_lipoyl"/>
</dbReference>
<keyword evidence="11" id="KW-0812">Transmembrane</keyword>
<evidence type="ECO:0000313" key="15">
    <source>
        <dbReference type="EMBL" id="OXA59587.1"/>
    </source>
</evidence>
<dbReference type="SUPFAM" id="SSF51246">
    <property type="entry name" value="Rudiment single hybrid motif"/>
    <property type="match status" value="1"/>
</dbReference>
<comment type="caution">
    <text evidence="15">The sequence shown here is derived from an EMBL/GenBank/DDBJ whole genome shotgun (WGS) entry which is preliminary data.</text>
</comment>
<dbReference type="SMART" id="SM00878">
    <property type="entry name" value="Biotin_carb_C"/>
    <property type="match status" value="1"/>
</dbReference>
<dbReference type="EMBL" id="LNIX01000002">
    <property type="protein sequence ID" value="OXA59587.1"/>
    <property type="molecule type" value="Genomic_DNA"/>
</dbReference>
<feature type="domain" description="Biotin carboxylation" evidence="14">
    <location>
        <begin position="6"/>
        <end position="453"/>
    </location>
</feature>
<comment type="cofactor">
    <cofactor evidence="1">
        <name>biotin</name>
        <dbReference type="ChEBI" id="CHEBI:57586"/>
    </cofactor>
</comment>
<keyword evidence="8" id="KW-0092">Biotin</keyword>
<keyword evidence="4 10" id="KW-0547">Nucleotide-binding</keyword>
<dbReference type="InterPro" id="IPR001882">
    <property type="entry name" value="Biotin_BS"/>
</dbReference>
<keyword evidence="5 10" id="KW-0067">ATP-binding</keyword>
<proteinExistence type="predicted"/>
<dbReference type="Pfam" id="PF00289">
    <property type="entry name" value="Biotin_carb_N"/>
    <property type="match status" value="1"/>
</dbReference>
<dbReference type="InterPro" id="IPR005479">
    <property type="entry name" value="CPAse_ATP-bd"/>
</dbReference>
<feature type="domain" description="ATP-grasp" evidence="13">
    <location>
        <begin position="125"/>
        <end position="323"/>
    </location>
</feature>
<dbReference type="STRING" id="158441.A0A226ER09"/>
<dbReference type="InterPro" id="IPR011764">
    <property type="entry name" value="Biotin_carboxylation_dom"/>
</dbReference>
<dbReference type="GO" id="GO:0046872">
    <property type="term" value="F:metal ion binding"/>
    <property type="evidence" value="ECO:0007669"/>
    <property type="project" value="InterPro"/>
</dbReference>
<gene>
    <name evidence="15" type="ORF">Fcan01_04334</name>
</gene>
<dbReference type="FunFam" id="3.40.50.20:FF:000010">
    <property type="entry name" value="Propionyl-CoA carboxylase subunit alpha"/>
    <property type="match status" value="1"/>
</dbReference>
<dbReference type="InterPro" id="IPR050856">
    <property type="entry name" value="Biotin_carboxylase_complex"/>
</dbReference>
<dbReference type="PROSITE" id="PS50979">
    <property type="entry name" value="BC"/>
    <property type="match status" value="1"/>
</dbReference>
<keyword evidence="11" id="KW-0472">Membrane</keyword>
<evidence type="ECO:0000313" key="16">
    <source>
        <dbReference type="Proteomes" id="UP000198287"/>
    </source>
</evidence>
<dbReference type="SUPFAM" id="SSF56059">
    <property type="entry name" value="Glutathione synthetase ATP-binding domain-like"/>
    <property type="match status" value="1"/>
</dbReference>
<keyword evidence="16" id="KW-1185">Reference proteome</keyword>
<dbReference type="Proteomes" id="UP000198287">
    <property type="component" value="Unassembled WGS sequence"/>
</dbReference>
<keyword evidence="7" id="KW-0496">Mitochondrion</keyword>
<evidence type="ECO:0000256" key="7">
    <source>
        <dbReference type="ARBA" id="ARBA00023128"/>
    </source>
</evidence>
<dbReference type="Pfam" id="PF02786">
    <property type="entry name" value="CPSase_L_D2"/>
    <property type="match status" value="1"/>
</dbReference>
<dbReference type="PROSITE" id="PS00867">
    <property type="entry name" value="CPSASE_2"/>
    <property type="match status" value="1"/>
</dbReference>
<dbReference type="PANTHER" id="PTHR18866:SF33">
    <property type="entry name" value="METHYLCROTONOYL-COA CARBOXYLASE SUBUNIT ALPHA, MITOCHONDRIAL-RELATED"/>
    <property type="match status" value="1"/>
</dbReference>
<dbReference type="CDD" id="cd06850">
    <property type="entry name" value="biotinyl_domain"/>
    <property type="match status" value="1"/>
</dbReference>
<name>A0A226ER09_FOLCA</name>
<comment type="subcellular location">
    <subcellularLocation>
        <location evidence="2">Mitochondrion matrix</location>
    </subcellularLocation>
</comment>
<dbReference type="GO" id="GO:0005759">
    <property type="term" value="C:mitochondrial matrix"/>
    <property type="evidence" value="ECO:0007669"/>
    <property type="project" value="UniProtKB-SubCell"/>
</dbReference>
<dbReference type="Pfam" id="PF02785">
    <property type="entry name" value="Biotin_carb_C"/>
    <property type="match status" value="1"/>
</dbReference>
<organism evidence="15 16">
    <name type="scientific">Folsomia candida</name>
    <name type="common">Springtail</name>
    <dbReference type="NCBI Taxonomy" id="158441"/>
    <lineage>
        <taxon>Eukaryota</taxon>
        <taxon>Metazoa</taxon>
        <taxon>Ecdysozoa</taxon>
        <taxon>Arthropoda</taxon>
        <taxon>Hexapoda</taxon>
        <taxon>Collembola</taxon>
        <taxon>Entomobryomorpha</taxon>
        <taxon>Isotomoidea</taxon>
        <taxon>Isotomidae</taxon>
        <taxon>Proisotominae</taxon>
        <taxon>Folsomia</taxon>
    </lineage>
</organism>
<dbReference type="Gene3D" id="2.40.50.100">
    <property type="match status" value="1"/>
</dbReference>
<dbReference type="Gene3D" id="3.30.470.20">
    <property type="entry name" value="ATP-grasp fold, B domain"/>
    <property type="match status" value="1"/>
</dbReference>
<sequence>MAGLKQISKVLVANRGEIACRIFRTCKKLGIRTVGVFSEPDANSQHVHMADEAYLIGPAASTKSYLNQDKIFEVAKRSGAHAIHPGYGFLSENSDFAKKCSDRQLIFIGPPPQAIFDMGIKSKSKELMTAAGVPVVPGYHGQEAANDMEALKKEALKLGFPLMIKAVKGGGGKGMRIARTAEEFLSQAQSCQSEAEKAFGDGALLIERYVEAPRHVEVQVFGDSHGNCVYLWERDCSVQRRHQKVIEEAPALGLTAETRKAIGTAAVNAAKAVKYTGAGTVEFIVEGQDFYFMEMNTRLQVEHPVTEAITGLDLVQWQLLVAMGHELPIKNQDQIPGPFGHALEMRVYAEDTAAGFVPAPGNVHAMRVPGGDARVESAIIEGDDVSVFYDPMIAKLVIWGENRSEAIRKADLALSQFNVGGVETNIDFMRRILQTNAFRNTIVTTKFIEENHDEILVLNELSGQQLALATMALSAIQDYDKSETIAGKFRMNSDYKTKFSVKDGEKKFDIGVIFNTQGSQKVFSIGDVGECRLIRVTKLTEMFEMEVQIGNKRETITAALSAENVLSVFTPDGSFKVEVPTLGPKDRVGESGDTASGTVVSPMPGTLEKVSVKEGEKVTKGQQLGTLVAMKMEHVIRSPYDGTVEKVHQSMGKTVAKGSNLFTVTPFLLQPICQSTPLPVWRNTTMARWILIGLCIGTVISASIPFIKAQKMDDNDDPSNVMISEMKDAPLRYVRGVYEVPQPPNELPVIYDTYFPVIFEFNLPKWDPASMKIQFWKDHNNCTESEKFSDGYPCPIMHHMNTLIANFAGNMTLWKNLFLDDPLPSDEHSSRVLLEDNPDLDLPLVFSRNSSLILDQEYYCSKIVPHFTNFQTSRDRVDEYYKLLDKCENDLVPVVVNMSESTVSLESMYHTTFSSFVSDYWDRLPSMISKQAVTVSVWSSLESTLLLHQYMETQKWTNAINSCQQSQIPWTLIDHDAITSAIQSHTLFDSHQLAIPLTEMSKYFKLPLTDCVFVEKDTLVVRVLIPVRFHAKEEEDLANKEIKSKSAYKIIKFEPIVFHEDGEFCWIDGIRNKRFVTDSAHEGNLYVTECNSGEGEQKLCHIPINHYSSHDAADPCAQALYTDSEQEIVESCVIKCLPVDKRHFNFKYFNFAHTFDDNFIYSVADDELAVKIKCEGKKPFKIGRLNYAAWNLTLPCGCEITGGGPTIHFEIASPCHDNFIVEKIRPYHWRNISKKGNKTVTSSAQAASSSGGFRFNSARTEDEFVELLDQRYGAYTLHYVTLWVIILVLSVTVGLLSYFVVQLREWRKHELFRESRLIYSNVDNREDFQMEGPAAQVSRY</sequence>
<dbReference type="InterPro" id="IPR011054">
    <property type="entry name" value="Rudment_hybrid_motif"/>
</dbReference>
<dbReference type="SUPFAM" id="SSF52440">
    <property type="entry name" value="PreATP-grasp domain"/>
    <property type="match status" value="1"/>
</dbReference>
<dbReference type="PROSITE" id="PS50968">
    <property type="entry name" value="BIOTINYL_LIPOYL"/>
    <property type="match status" value="1"/>
</dbReference>
<dbReference type="FunFam" id="2.40.50.100:FF:000003">
    <property type="entry name" value="Acetyl-CoA carboxylase biotin carboxyl carrier protein"/>
    <property type="match status" value="1"/>
</dbReference>
<dbReference type="InterPro" id="IPR011053">
    <property type="entry name" value="Single_hybrid_motif"/>
</dbReference>
<keyword evidence="3" id="KW-0436">Ligase</keyword>
<dbReference type="PROSITE" id="PS50975">
    <property type="entry name" value="ATP_GRASP"/>
    <property type="match status" value="1"/>
</dbReference>
<evidence type="ECO:0000256" key="1">
    <source>
        <dbReference type="ARBA" id="ARBA00001953"/>
    </source>
</evidence>